<dbReference type="eggNOG" id="COG1961">
    <property type="taxonomic scope" value="Bacteria"/>
</dbReference>
<organism evidence="1 2">
    <name type="scientific">Ethanoligenens harbinense (strain DSM 18485 / JCM 12961 / CGMCC 1.5033 / YUAN-3)</name>
    <dbReference type="NCBI Taxonomy" id="663278"/>
    <lineage>
        <taxon>Bacteria</taxon>
        <taxon>Bacillati</taxon>
        <taxon>Bacillota</taxon>
        <taxon>Clostridia</taxon>
        <taxon>Eubacteriales</taxon>
        <taxon>Oscillospiraceae</taxon>
        <taxon>Ethanoligenens</taxon>
    </lineage>
</organism>
<keyword evidence="2" id="KW-1185">Reference proteome</keyword>
<dbReference type="Proteomes" id="UP000001551">
    <property type="component" value="Chromosome"/>
</dbReference>
<accession>E6U9D6</accession>
<sequence>MRCAWGGVTISSKGYGHSYLYLPEQKKAPHLRAKNMAVADIEPLFVNCLKNEILNGKLIKNTADAILQACKDDGVGKANAIRPEISATGKKIENLMHTLEDGLDNDMVRNRIIGHQAHLKILRDRPVAAQPAPTVTCEKLIEKLSRDRNLLLSDPLISGRRFGNVL</sequence>
<name>E6U9D6_ETHHY</name>
<dbReference type="EMBL" id="CP002400">
    <property type="protein sequence ID" value="ADU26127.1"/>
    <property type="molecule type" value="Genomic_DNA"/>
</dbReference>
<gene>
    <name evidence="1" type="ordered locus">Ethha_0550</name>
</gene>
<dbReference type="HOGENOM" id="CLU_1600229_0_0_9"/>
<evidence type="ECO:0000313" key="2">
    <source>
        <dbReference type="Proteomes" id="UP000001551"/>
    </source>
</evidence>
<reference evidence="1 2" key="1">
    <citation type="submission" date="2010-12" db="EMBL/GenBank/DDBJ databases">
        <title>Complete sequence of Ethanoligenens harbinense YUAN-3.</title>
        <authorList>
            <person name="Lucas S."/>
            <person name="Copeland A."/>
            <person name="Lapidus A."/>
            <person name="Cheng J.-F."/>
            <person name="Bruce D."/>
            <person name="Goodwin L."/>
            <person name="Pitluck S."/>
            <person name="Chertkov O."/>
            <person name="Misra M."/>
            <person name="Detter J.C."/>
            <person name="Han C."/>
            <person name="Tapia R."/>
            <person name="Land M."/>
            <person name="Hauser L."/>
            <person name="Jeffries C."/>
            <person name="Kyrpides N."/>
            <person name="Ivanova N."/>
            <person name="Mikhailova N."/>
            <person name="Wang A."/>
            <person name="Mouttaki H."/>
            <person name="He Z."/>
            <person name="Zhou J."/>
            <person name="Hemme C.L."/>
            <person name="Woyke T."/>
        </authorList>
    </citation>
    <scope>NUCLEOTIDE SEQUENCE [LARGE SCALE GENOMIC DNA]</scope>
    <source>
        <strain evidence="2">DSM 18485 / JCM 12961 / CGMCC 1.5033 / YUAN-3</strain>
    </source>
</reference>
<evidence type="ECO:0000313" key="1">
    <source>
        <dbReference type="EMBL" id="ADU26127.1"/>
    </source>
</evidence>
<protein>
    <submittedName>
        <fullName evidence="1">Uncharacterized protein</fullName>
    </submittedName>
</protein>
<proteinExistence type="predicted"/>
<dbReference type="AlphaFoldDB" id="E6U9D6"/>
<dbReference type="KEGG" id="eha:Ethha_0550"/>